<feature type="compositionally biased region" description="Low complexity" evidence="3">
    <location>
        <begin position="797"/>
        <end position="817"/>
    </location>
</feature>
<feature type="domain" description="Antistasin-like" evidence="6">
    <location>
        <begin position="292"/>
        <end position="320"/>
    </location>
</feature>
<evidence type="ECO:0000313" key="9">
    <source>
        <dbReference type="WBParaSite" id="EVEC_0000784901-mRNA-1"/>
    </source>
</evidence>
<dbReference type="Proteomes" id="UP000274131">
    <property type="component" value="Unassembled WGS sequence"/>
</dbReference>
<feature type="compositionally biased region" description="Polar residues" evidence="3">
    <location>
        <begin position="818"/>
        <end position="837"/>
    </location>
</feature>
<keyword evidence="1" id="KW-0732">Signal</keyword>
<dbReference type="InterPro" id="IPR052624">
    <property type="entry name" value="CRIM1"/>
</dbReference>
<dbReference type="Gene3D" id="2.10.22.10">
    <property type="entry name" value="Antistasin, domain 1"/>
    <property type="match status" value="3"/>
</dbReference>
<keyword evidence="4" id="KW-0472">Membrane</keyword>
<dbReference type="GO" id="GO:0004867">
    <property type="term" value="F:serine-type endopeptidase inhibitor activity"/>
    <property type="evidence" value="ECO:0007669"/>
    <property type="project" value="InterPro"/>
</dbReference>
<feature type="domain" description="VWFC" evidence="5">
    <location>
        <begin position="636"/>
        <end position="692"/>
    </location>
</feature>
<accession>A0A0N4VBE4</accession>
<dbReference type="Pfam" id="PF00093">
    <property type="entry name" value="VWC"/>
    <property type="match status" value="2"/>
</dbReference>
<dbReference type="WBParaSite" id="EVEC_0000784901-mRNA-1">
    <property type="protein sequence ID" value="EVEC_0000784901-mRNA-1"/>
    <property type="gene ID" value="EVEC_0000784901"/>
</dbReference>
<proteinExistence type="predicted"/>
<reference evidence="9" key="1">
    <citation type="submission" date="2017-02" db="UniProtKB">
        <authorList>
            <consortium name="WormBaseParasite"/>
        </authorList>
    </citation>
    <scope>IDENTIFICATION</scope>
</reference>
<feature type="domain" description="Antistasin-like" evidence="6">
    <location>
        <begin position="323"/>
        <end position="349"/>
    </location>
</feature>
<feature type="domain" description="VWFC" evidence="5">
    <location>
        <begin position="464"/>
        <end position="529"/>
    </location>
</feature>
<dbReference type="STRING" id="51028.A0A0N4VBE4"/>
<dbReference type="EMBL" id="UXUI01008877">
    <property type="protein sequence ID" value="VDD92582.1"/>
    <property type="molecule type" value="Genomic_DNA"/>
</dbReference>
<dbReference type="Pfam" id="PF23334">
    <property type="entry name" value="VWC2L_2nd"/>
    <property type="match status" value="2"/>
</dbReference>
<dbReference type="OrthoDB" id="5976811at2759"/>
<dbReference type="PANTHER" id="PTHR46439:SF1">
    <property type="entry name" value="CYSTEINE-RICH MOTOR NEURON 1 PROTEIN"/>
    <property type="match status" value="1"/>
</dbReference>
<evidence type="ECO:0000256" key="4">
    <source>
        <dbReference type="SAM" id="Phobius"/>
    </source>
</evidence>
<dbReference type="Gene3D" id="6.20.200.20">
    <property type="match status" value="5"/>
</dbReference>
<dbReference type="InterPro" id="IPR001007">
    <property type="entry name" value="VWF_dom"/>
</dbReference>
<dbReference type="SMART" id="SM00214">
    <property type="entry name" value="VWC"/>
    <property type="match status" value="6"/>
</dbReference>
<dbReference type="Pfam" id="PF02822">
    <property type="entry name" value="Antistasin"/>
    <property type="match status" value="3"/>
</dbReference>
<keyword evidence="2" id="KW-0677">Repeat</keyword>
<name>A0A0N4VBE4_ENTVE</name>
<dbReference type="PROSITE" id="PS50184">
    <property type="entry name" value="VWFC_2"/>
    <property type="match status" value="6"/>
</dbReference>
<evidence type="ECO:0000256" key="3">
    <source>
        <dbReference type="SAM" id="MobiDB-lite"/>
    </source>
</evidence>
<evidence type="ECO:0000313" key="7">
    <source>
        <dbReference type="EMBL" id="VDD92582.1"/>
    </source>
</evidence>
<reference evidence="7 8" key="2">
    <citation type="submission" date="2018-10" db="EMBL/GenBank/DDBJ databases">
        <authorList>
            <consortium name="Pathogen Informatics"/>
        </authorList>
    </citation>
    <scope>NUCLEOTIDE SEQUENCE [LARGE SCALE GENOMIC DNA]</scope>
</reference>
<feature type="transmembrane region" description="Helical" evidence="4">
    <location>
        <begin position="722"/>
        <end position="747"/>
    </location>
</feature>
<dbReference type="SUPFAM" id="SSF57603">
    <property type="entry name" value="FnI-like domain"/>
    <property type="match status" value="5"/>
</dbReference>
<feature type="domain" description="VWFC" evidence="5">
    <location>
        <begin position="564"/>
        <end position="629"/>
    </location>
</feature>
<dbReference type="InterPro" id="IPR004094">
    <property type="entry name" value="Antistasin-like"/>
</dbReference>
<feature type="domain" description="VWFC" evidence="5">
    <location>
        <begin position="187"/>
        <end position="244"/>
    </location>
</feature>
<dbReference type="PROSITE" id="PS51252">
    <property type="entry name" value="ANTISTASIN"/>
    <property type="match status" value="2"/>
</dbReference>
<dbReference type="InterPro" id="IPR011061">
    <property type="entry name" value="Hirudin/antistatin"/>
</dbReference>
<keyword evidence="4" id="KW-1133">Transmembrane helix</keyword>
<evidence type="ECO:0000259" key="5">
    <source>
        <dbReference type="PROSITE" id="PS50184"/>
    </source>
</evidence>
<keyword evidence="4" id="KW-0812">Transmembrane</keyword>
<dbReference type="PANTHER" id="PTHR46439">
    <property type="entry name" value="CYSTEINE-RICH MOTOR NEURON 1 PROTEIN"/>
    <property type="match status" value="1"/>
</dbReference>
<dbReference type="PROSITE" id="PS01208">
    <property type="entry name" value="VWFC_1"/>
    <property type="match status" value="4"/>
</dbReference>
<feature type="region of interest" description="Disordered" evidence="3">
    <location>
        <begin position="786"/>
        <end position="865"/>
    </location>
</feature>
<feature type="domain" description="VWFC" evidence="5">
    <location>
        <begin position="128"/>
        <end position="187"/>
    </location>
</feature>
<organism evidence="9">
    <name type="scientific">Enterobius vermicularis</name>
    <name type="common">Human pinworm</name>
    <dbReference type="NCBI Taxonomy" id="51028"/>
    <lineage>
        <taxon>Eukaryota</taxon>
        <taxon>Metazoa</taxon>
        <taxon>Ecdysozoa</taxon>
        <taxon>Nematoda</taxon>
        <taxon>Chromadorea</taxon>
        <taxon>Rhabditida</taxon>
        <taxon>Spirurina</taxon>
        <taxon>Oxyuridomorpha</taxon>
        <taxon>Oxyuroidea</taxon>
        <taxon>Oxyuridae</taxon>
        <taxon>Enterobius</taxon>
    </lineage>
</organism>
<sequence>KCDPFTPDCEKGSERVLIKKAVGEPGNCCDRFECKQLELRCENVQCPDVIDDEGECPEDSFKPPSYVPPGQCCPVYPSCRCQASICAPAHCREGQKVKIIRKGDGTPGRCCDDIECESGDEDQNADAKKCPHGGKTHENGEIWQSSSCKQCKCKEGIALCSEMSCPNPPPDCTWVEVPEGECCPVCMGCEADGIKRKRNETWQKDDCTSCSCAAEGVHHCQKHMCQVDCDNPKKVPGQCCPVCDAPLFMANPLTCPAMEHCPLRCEYGLLRDAQGCFQCACAPMIRPTAPNCSELTETTCDKFCPHGYDRDGRGCATCKCAKCPPLHQCYKHCLYGFESNVYGCPICKCRVIDRNETTYQTQLRKDRKGSDVCYTSSPETGQLERDSGEWWSDGCRNCFCDQKHEYCSLITCPPKNESCPDDQWKKIDGWSVKNAFAETFNVSSACCETCLSQPTRVPVKHEHTVCQSAGRLYVDGETWEVTPCTSCTCRIGHVLCRTVECPALLCEHPIINNSDSCCQKYWFNGIFCVYFINLAVVENLYMQEVFKCPEEEGAKTAIIPNNNILCKDETGLAHLVGSSWRVDECVSCRCTVSAENEGKIECFKEKCPPLKDCFGIPLTIKGRCCSICSDLLSTTSICKYSNTAYALNEQWKDGDCRNCSCERSGQVVCKEQQCAPCKNPVYVSGQCCPTCKDNSWGIMYTNGPAVTGREENSSSLSTESSAVIYGFCFAGFLLLAVFATILLYKLFKRSQNNHHKKSPIQFNNSSVLLSSSKAIGSTPRLFEDFNKRRDSCGDGQSESLLSTTSESSSAPSSNCSSGQDQHSDTSPLTTKQSTGQAKSADRLGRGFGSFKNPLSKSGDVVGSHM</sequence>
<protein>
    <submittedName>
        <fullName evidence="9">VWFC domain-containing protein</fullName>
    </submittedName>
</protein>
<dbReference type="GO" id="GO:0005886">
    <property type="term" value="C:plasma membrane"/>
    <property type="evidence" value="ECO:0007669"/>
    <property type="project" value="TreeGrafter"/>
</dbReference>
<keyword evidence="8" id="KW-1185">Reference proteome</keyword>
<evidence type="ECO:0000256" key="2">
    <source>
        <dbReference type="ARBA" id="ARBA00022737"/>
    </source>
</evidence>
<evidence type="ECO:0000259" key="6">
    <source>
        <dbReference type="PROSITE" id="PS51252"/>
    </source>
</evidence>
<evidence type="ECO:0000313" key="8">
    <source>
        <dbReference type="Proteomes" id="UP000274131"/>
    </source>
</evidence>
<feature type="domain" description="VWFC" evidence="5">
    <location>
        <begin position="371"/>
        <end position="451"/>
    </location>
</feature>
<gene>
    <name evidence="7" type="ORF">EVEC_LOCUS7333</name>
</gene>
<dbReference type="SUPFAM" id="SSF57262">
    <property type="entry name" value="Leech antihemostatic proteins"/>
    <property type="match status" value="1"/>
</dbReference>
<evidence type="ECO:0000256" key="1">
    <source>
        <dbReference type="ARBA" id="ARBA00022729"/>
    </source>
</evidence>
<dbReference type="AlphaFoldDB" id="A0A0N4VBE4"/>